<reference evidence="13" key="2">
    <citation type="submission" date="2025-08" db="UniProtKB">
        <authorList>
            <consortium name="Ensembl"/>
        </authorList>
    </citation>
    <scope>IDENTIFICATION</scope>
    <source>
        <strain evidence="13">Thoroughbred</strain>
    </source>
</reference>
<keyword evidence="8" id="KW-0233">DNA recombination</keyword>
<evidence type="ECO:0000313" key="14">
    <source>
        <dbReference type="Proteomes" id="UP000002281"/>
    </source>
</evidence>
<dbReference type="PANTHER" id="PTHR22748:SF25">
    <property type="entry name" value="ENDONUCLEASE_EXONUCLEASE_PHOSPHATASE DOMAIN-CONTAINING PROTEIN"/>
    <property type="match status" value="1"/>
</dbReference>
<dbReference type="Proteomes" id="UP000002281">
    <property type="component" value="Chromosome 21"/>
</dbReference>
<evidence type="ECO:0000256" key="7">
    <source>
        <dbReference type="ARBA" id="ARBA00022842"/>
    </source>
</evidence>
<dbReference type="EC" id="3.1.11.2" evidence="3"/>
<comment type="cofactor">
    <cofactor evidence="10">
        <name>Mg(2+)</name>
        <dbReference type="ChEBI" id="CHEBI:18420"/>
    </cofactor>
    <cofactor evidence="10">
        <name>Mn(2+)</name>
        <dbReference type="ChEBI" id="CHEBI:29035"/>
    </cofactor>
    <text evidence="10">Probably binds two magnesium or manganese ions per subunit.</text>
</comment>
<evidence type="ECO:0000256" key="10">
    <source>
        <dbReference type="PIRSR" id="PIRSR604808-2"/>
    </source>
</evidence>
<dbReference type="InterPro" id="IPR004808">
    <property type="entry name" value="AP_endonuc_1"/>
</dbReference>
<dbReference type="CDD" id="cd09076">
    <property type="entry name" value="L1-EN"/>
    <property type="match status" value="1"/>
</dbReference>
<dbReference type="InterPro" id="IPR005135">
    <property type="entry name" value="Endo/exonuclease/phosphatase"/>
</dbReference>
<evidence type="ECO:0000256" key="6">
    <source>
        <dbReference type="ARBA" id="ARBA00022801"/>
    </source>
</evidence>
<evidence type="ECO:0000256" key="5">
    <source>
        <dbReference type="ARBA" id="ARBA00022763"/>
    </source>
</evidence>
<feature type="domain" description="Endonuclease/exonuclease/phosphatase" evidence="12">
    <location>
        <begin position="21"/>
        <end position="221"/>
    </location>
</feature>
<evidence type="ECO:0000256" key="11">
    <source>
        <dbReference type="PIRSR" id="PIRSR604808-3"/>
    </source>
</evidence>
<dbReference type="GO" id="GO:0006284">
    <property type="term" value="P:base-excision repair"/>
    <property type="evidence" value="ECO:0000318"/>
    <property type="project" value="GO_Central"/>
</dbReference>
<dbReference type="GO" id="GO:0008081">
    <property type="term" value="F:phosphoric diester hydrolase activity"/>
    <property type="evidence" value="ECO:0000318"/>
    <property type="project" value="GO_Central"/>
</dbReference>
<feature type="site" description="Important for catalytic activity" evidence="11">
    <location>
        <position position="215"/>
    </location>
</feature>
<dbReference type="Ensembl" id="ENSECAT00000110161.1">
    <property type="protein sequence ID" value="ENSECAP00000068518.1"/>
    <property type="gene ID" value="ENSECAG00000055641.1"/>
</dbReference>
<evidence type="ECO:0000259" key="12">
    <source>
        <dbReference type="Pfam" id="PF03372"/>
    </source>
</evidence>
<proteinExistence type="inferred from homology"/>
<evidence type="ECO:0000256" key="2">
    <source>
        <dbReference type="ARBA" id="ARBA00007092"/>
    </source>
</evidence>
<keyword evidence="10" id="KW-0464">Manganese</keyword>
<keyword evidence="14" id="KW-1185">Reference proteome</keyword>
<feature type="binding site" evidence="10">
    <location>
        <position position="24"/>
    </location>
    <ligand>
        <name>Mg(2+)</name>
        <dbReference type="ChEBI" id="CHEBI:18420"/>
        <label>1</label>
    </ligand>
</feature>
<evidence type="ECO:0000256" key="3">
    <source>
        <dbReference type="ARBA" id="ARBA00012115"/>
    </source>
</evidence>
<dbReference type="SUPFAM" id="SSF56219">
    <property type="entry name" value="DNase I-like"/>
    <property type="match status" value="1"/>
</dbReference>
<dbReference type="InterPro" id="IPR036691">
    <property type="entry name" value="Endo/exonu/phosph_ase_sf"/>
</dbReference>
<dbReference type="Pfam" id="PF03372">
    <property type="entry name" value="Exo_endo_phos"/>
    <property type="match status" value="1"/>
</dbReference>
<name>A0A9L0S2Z5_HORSE</name>
<accession>A0A9L0S2Z5</accession>
<dbReference type="GO" id="GO:0046872">
    <property type="term" value="F:metal ion binding"/>
    <property type="evidence" value="ECO:0007669"/>
    <property type="project" value="UniProtKB-KW"/>
</dbReference>
<keyword evidence="9" id="KW-0234">DNA repair</keyword>
<evidence type="ECO:0000256" key="8">
    <source>
        <dbReference type="ARBA" id="ARBA00023172"/>
    </source>
</evidence>
<protein>
    <recommendedName>
        <fullName evidence="3">exodeoxyribonuclease III</fullName>
        <ecNumber evidence="3">3.1.11.2</ecNumber>
    </recommendedName>
</protein>
<feature type="binding site" evidence="10">
    <location>
        <position position="53"/>
    </location>
    <ligand>
        <name>Mg(2+)</name>
        <dbReference type="ChEBI" id="CHEBI:18420"/>
        <label>1</label>
    </ligand>
</feature>
<keyword evidence="7 10" id="KW-0460">Magnesium</keyword>
<dbReference type="AlphaFoldDB" id="A0A9L0S2Z5"/>
<evidence type="ECO:0000313" key="13">
    <source>
        <dbReference type="Ensembl" id="ENSECAP00000068518.1"/>
    </source>
</evidence>
<dbReference type="PANTHER" id="PTHR22748">
    <property type="entry name" value="AP ENDONUCLEASE"/>
    <property type="match status" value="1"/>
</dbReference>
<dbReference type="GO" id="GO:0008311">
    <property type="term" value="F:double-stranded DNA 3'-5' DNA exonuclease activity"/>
    <property type="evidence" value="ECO:0000318"/>
    <property type="project" value="GO_Central"/>
</dbReference>
<comment type="similarity">
    <text evidence="2">Belongs to the DNA repair enzymes AP/ExoA family.</text>
</comment>
<keyword evidence="6" id="KW-0378">Hydrolase</keyword>
<evidence type="ECO:0000256" key="9">
    <source>
        <dbReference type="ARBA" id="ARBA00023204"/>
    </source>
</evidence>
<keyword evidence="4 10" id="KW-0479">Metal-binding</keyword>
<comment type="catalytic activity">
    <reaction evidence="1">
        <text>Exonucleolytic cleavage in the 3'- to 5'-direction to yield nucleoside 5'-phosphates.</text>
        <dbReference type="EC" id="3.1.11.2"/>
    </reaction>
</comment>
<dbReference type="GO" id="GO:0005634">
    <property type="term" value="C:nucleus"/>
    <property type="evidence" value="ECO:0000318"/>
    <property type="project" value="GO_Central"/>
</dbReference>
<sequence>MQENQKTSDRMTALSPHTSIITFNVNGLNSPIKRHRVARQIKEQDATICCLQETQLSSNDKYWLRVKGWKTILQANSKQKKPGVAILISDKVDFKIRQVKRDKEGQYIIIKGTFHQEETTLINIYAPNTGAPKFIKQLLTNLKENIKNNTIIVGDLKTPLTSLDRSSRQKINKETVELNEKLKQLDLTDIHRTLHPKTEEYTFFSSAHRTFSRIDHMLGNKARLYKFFKH</sequence>
<dbReference type="GO" id="GO:0003906">
    <property type="term" value="F:DNA-(apurinic or apyrimidinic site) endonuclease activity"/>
    <property type="evidence" value="ECO:0000318"/>
    <property type="project" value="GO_Central"/>
</dbReference>
<dbReference type="GO" id="GO:0006310">
    <property type="term" value="P:DNA recombination"/>
    <property type="evidence" value="ECO:0007669"/>
    <property type="project" value="UniProtKB-KW"/>
</dbReference>
<keyword evidence="5" id="KW-0227">DNA damage</keyword>
<organism evidence="13 14">
    <name type="scientific">Equus caballus</name>
    <name type="common">Horse</name>
    <dbReference type="NCBI Taxonomy" id="9796"/>
    <lineage>
        <taxon>Eukaryota</taxon>
        <taxon>Metazoa</taxon>
        <taxon>Chordata</taxon>
        <taxon>Craniata</taxon>
        <taxon>Vertebrata</taxon>
        <taxon>Euteleostomi</taxon>
        <taxon>Mammalia</taxon>
        <taxon>Eutheria</taxon>
        <taxon>Laurasiatheria</taxon>
        <taxon>Perissodactyla</taxon>
        <taxon>Equidae</taxon>
        <taxon>Equus</taxon>
    </lineage>
</organism>
<dbReference type="GeneTree" id="ENSGT00950000183016"/>
<feature type="binding site" evidence="10">
    <location>
        <position position="155"/>
    </location>
    <ligand>
        <name>Mg(2+)</name>
        <dbReference type="ChEBI" id="CHEBI:18420"/>
        <label>1</label>
    </ligand>
</feature>
<evidence type="ECO:0000256" key="1">
    <source>
        <dbReference type="ARBA" id="ARBA00000493"/>
    </source>
</evidence>
<reference evidence="13" key="3">
    <citation type="submission" date="2025-09" db="UniProtKB">
        <authorList>
            <consortium name="Ensembl"/>
        </authorList>
    </citation>
    <scope>IDENTIFICATION</scope>
    <source>
        <strain evidence="13">Thoroughbred</strain>
    </source>
</reference>
<evidence type="ECO:0000256" key="4">
    <source>
        <dbReference type="ARBA" id="ARBA00022723"/>
    </source>
</evidence>
<dbReference type="Gene3D" id="3.60.10.10">
    <property type="entry name" value="Endonuclease/exonuclease/phosphatase"/>
    <property type="match status" value="1"/>
</dbReference>
<reference evidence="13 14" key="1">
    <citation type="journal article" date="2009" name="Science">
        <title>Genome sequence, comparative analysis, and population genetics of the domestic horse.</title>
        <authorList>
            <consortium name="Broad Institute Genome Sequencing Platform"/>
            <consortium name="Broad Institute Whole Genome Assembly Team"/>
            <person name="Wade C.M."/>
            <person name="Giulotto E."/>
            <person name="Sigurdsson S."/>
            <person name="Zoli M."/>
            <person name="Gnerre S."/>
            <person name="Imsland F."/>
            <person name="Lear T.L."/>
            <person name="Adelson D.L."/>
            <person name="Bailey E."/>
            <person name="Bellone R.R."/>
            <person name="Bloecker H."/>
            <person name="Distl O."/>
            <person name="Edgar R.C."/>
            <person name="Garber M."/>
            <person name="Leeb T."/>
            <person name="Mauceli E."/>
            <person name="MacLeod J.N."/>
            <person name="Penedo M.C.T."/>
            <person name="Raison J.M."/>
            <person name="Sharpe T."/>
            <person name="Vogel J."/>
            <person name="Andersson L."/>
            <person name="Antczak D.F."/>
            <person name="Biagi T."/>
            <person name="Binns M.M."/>
            <person name="Chowdhary B.P."/>
            <person name="Coleman S.J."/>
            <person name="Della Valle G."/>
            <person name="Fryc S."/>
            <person name="Guerin G."/>
            <person name="Hasegawa T."/>
            <person name="Hill E.W."/>
            <person name="Jurka J."/>
            <person name="Kiialainen A."/>
            <person name="Lindgren G."/>
            <person name="Liu J."/>
            <person name="Magnani E."/>
            <person name="Mickelson J.R."/>
            <person name="Murray J."/>
            <person name="Nergadze S.G."/>
            <person name="Onofrio R."/>
            <person name="Pedroni S."/>
            <person name="Piras M.F."/>
            <person name="Raudsepp T."/>
            <person name="Rocchi M."/>
            <person name="Roeed K.H."/>
            <person name="Ryder O.A."/>
            <person name="Searle S."/>
            <person name="Skow L."/>
            <person name="Swinburne J.E."/>
            <person name="Syvaenen A.C."/>
            <person name="Tozaki T."/>
            <person name="Valberg S.J."/>
            <person name="Vaudin M."/>
            <person name="White J.R."/>
            <person name="Zody M.C."/>
            <person name="Lander E.S."/>
            <person name="Lindblad-Toh K."/>
        </authorList>
    </citation>
    <scope>NUCLEOTIDE SEQUENCE [LARGE SCALE GENOMIC DNA]</scope>
    <source>
        <strain evidence="13 14">Thoroughbred</strain>
    </source>
</reference>